<name>A0A4R1R0R9_9FIRM</name>
<dbReference type="EMBL" id="SLUO01000005">
    <property type="protein sequence ID" value="TCL58881.1"/>
    <property type="molecule type" value="Genomic_DNA"/>
</dbReference>
<evidence type="ECO:0000256" key="5">
    <source>
        <dbReference type="PROSITE-ProRule" id="PRU01016"/>
    </source>
</evidence>
<evidence type="ECO:0000256" key="6">
    <source>
        <dbReference type="RuleBase" id="RU000416"/>
    </source>
</evidence>
<comment type="catalytic activity">
    <reaction evidence="7">
        <text>a 2'-deoxycytidine in DNA + S-adenosyl-L-methionine = a 5-methyl-2'-deoxycytidine in DNA + S-adenosyl-L-homocysteine + H(+)</text>
        <dbReference type="Rhea" id="RHEA:13681"/>
        <dbReference type="Rhea" id="RHEA-COMP:11369"/>
        <dbReference type="Rhea" id="RHEA-COMP:11370"/>
        <dbReference type="ChEBI" id="CHEBI:15378"/>
        <dbReference type="ChEBI" id="CHEBI:57856"/>
        <dbReference type="ChEBI" id="CHEBI:59789"/>
        <dbReference type="ChEBI" id="CHEBI:85452"/>
        <dbReference type="ChEBI" id="CHEBI:85454"/>
        <dbReference type="EC" id="2.1.1.37"/>
    </reaction>
</comment>
<dbReference type="EC" id="2.1.1.37" evidence="7"/>
<sequence>MALRVFEAFAGIGAQATALDRLCADYEIVGISEWMVDAIICYDAIHHSDEEVIEVPSYEEQMEYLSQYDFSRDSVRKTNLNLLDRDVIERLYIANKRSKNYGSISQLKGELMPKCDLLIYSFPCQDLSTGGNGKGMKKGSGTRSSLLWEIERLLKELHALDKLPDYLLMENVKTVLCDAFKEDLKAFLEFLESIGYQNDVPMVLNALDFGIPQDRVRAFIVSKLGQNLVRVSERIDCGKQERKFDATQFLRLDYEREMLRNEANIAQLNATPSRQKMWAINGKVANENTIIRTITCNMDRTYTAALFKYTGALGKTFRRLTIREAFLFMGFTEEEYERTIHLDFTYRRMNKLIGNSIVVNVLAEIFREMFAGQYGIAQKPISDN</sequence>
<dbReference type="Gene3D" id="3.40.50.150">
    <property type="entry name" value="Vaccinia Virus protein VP39"/>
    <property type="match status" value="1"/>
</dbReference>
<dbReference type="InterPro" id="IPR018117">
    <property type="entry name" value="C5_DNA_meth_AS"/>
</dbReference>
<reference evidence="8 9" key="1">
    <citation type="submission" date="2019-03" db="EMBL/GenBank/DDBJ databases">
        <title>Genomic Encyclopedia of Type Strains, Phase IV (KMG-IV): sequencing the most valuable type-strain genomes for metagenomic binning, comparative biology and taxonomic classification.</title>
        <authorList>
            <person name="Goeker M."/>
        </authorList>
    </citation>
    <scope>NUCLEOTIDE SEQUENCE [LARGE SCALE GENOMIC DNA]</scope>
    <source>
        <strain evidence="8 9">DSM 100556</strain>
    </source>
</reference>
<dbReference type="InterPro" id="IPR031303">
    <property type="entry name" value="C5_meth_CS"/>
</dbReference>
<evidence type="ECO:0000256" key="3">
    <source>
        <dbReference type="ARBA" id="ARBA00022691"/>
    </source>
</evidence>
<evidence type="ECO:0000256" key="7">
    <source>
        <dbReference type="RuleBase" id="RU000417"/>
    </source>
</evidence>
<dbReference type="InterPro" id="IPR050750">
    <property type="entry name" value="C5-MTase"/>
</dbReference>
<dbReference type="PANTHER" id="PTHR46098:SF1">
    <property type="entry name" value="TRNA (CYTOSINE(38)-C(5))-METHYLTRANSFERASE"/>
    <property type="match status" value="1"/>
</dbReference>
<comment type="caution">
    <text evidence="8">The sequence shown here is derived from an EMBL/GenBank/DDBJ whole genome shotgun (WGS) entry which is preliminary data.</text>
</comment>
<gene>
    <name evidence="8" type="ORF">EDD76_10551</name>
</gene>
<dbReference type="Proteomes" id="UP000295718">
    <property type="component" value="Unassembled WGS sequence"/>
</dbReference>
<keyword evidence="1 5" id="KW-0489">Methyltransferase</keyword>
<dbReference type="SUPFAM" id="SSF53335">
    <property type="entry name" value="S-adenosyl-L-methionine-dependent methyltransferases"/>
    <property type="match status" value="1"/>
</dbReference>
<dbReference type="GO" id="GO:0032259">
    <property type="term" value="P:methylation"/>
    <property type="evidence" value="ECO:0007669"/>
    <property type="project" value="UniProtKB-KW"/>
</dbReference>
<keyword evidence="9" id="KW-1185">Reference proteome</keyword>
<proteinExistence type="inferred from homology"/>
<dbReference type="RefSeq" id="WP_031390461.1">
    <property type="nucleotide sequence ID" value="NZ_JPNB01000001.1"/>
</dbReference>
<evidence type="ECO:0000313" key="8">
    <source>
        <dbReference type="EMBL" id="TCL58881.1"/>
    </source>
</evidence>
<evidence type="ECO:0000313" key="9">
    <source>
        <dbReference type="Proteomes" id="UP000295718"/>
    </source>
</evidence>
<feature type="active site" evidence="5">
    <location>
        <position position="124"/>
    </location>
</feature>
<keyword evidence="4" id="KW-0680">Restriction system</keyword>
<keyword evidence="3 5" id="KW-0949">S-adenosyl-L-methionine</keyword>
<dbReference type="OrthoDB" id="9813719at2"/>
<evidence type="ECO:0000256" key="1">
    <source>
        <dbReference type="ARBA" id="ARBA00022603"/>
    </source>
</evidence>
<accession>A0A4R1R0R9</accession>
<dbReference type="PRINTS" id="PR00105">
    <property type="entry name" value="C5METTRFRASE"/>
</dbReference>
<evidence type="ECO:0000256" key="4">
    <source>
        <dbReference type="ARBA" id="ARBA00022747"/>
    </source>
</evidence>
<dbReference type="AlphaFoldDB" id="A0A4R1R0R9"/>
<evidence type="ECO:0000256" key="2">
    <source>
        <dbReference type="ARBA" id="ARBA00022679"/>
    </source>
</evidence>
<comment type="similarity">
    <text evidence="5 6">Belongs to the class I-like SAM-binding methyltransferase superfamily. C5-methyltransferase family.</text>
</comment>
<dbReference type="GO" id="GO:0003886">
    <property type="term" value="F:DNA (cytosine-5-)-methyltransferase activity"/>
    <property type="evidence" value="ECO:0007669"/>
    <property type="project" value="UniProtKB-EC"/>
</dbReference>
<dbReference type="STRING" id="1469948.GCA_000732725_01757"/>
<protein>
    <recommendedName>
        <fullName evidence="7">Cytosine-specific methyltransferase</fullName>
        <ecNumber evidence="7">2.1.1.37</ecNumber>
    </recommendedName>
</protein>
<dbReference type="PROSITE" id="PS51679">
    <property type="entry name" value="SAM_MT_C5"/>
    <property type="match status" value="1"/>
</dbReference>
<dbReference type="PANTHER" id="PTHR46098">
    <property type="entry name" value="TRNA (CYTOSINE(38)-C(5))-METHYLTRANSFERASE"/>
    <property type="match status" value="1"/>
</dbReference>
<dbReference type="Pfam" id="PF00145">
    <property type="entry name" value="DNA_methylase"/>
    <property type="match status" value="1"/>
</dbReference>
<dbReference type="PROSITE" id="PS00094">
    <property type="entry name" value="C5_MTASE_1"/>
    <property type="match status" value="1"/>
</dbReference>
<organism evidence="8 9">
    <name type="scientific">Kineothrix alysoides</name>
    <dbReference type="NCBI Taxonomy" id="1469948"/>
    <lineage>
        <taxon>Bacteria</taxon>
        <taxon>Bacillati</taxon>
        <taxon>Bacillota</taxon>
        <taxon>Clostridia</taxon>
        <taxon>Lachnospirales</taxon>
        <taxon>Lachnospiraceae</taxon>
        <taxon>Kineothrix</taxon>
    </lineage>
</organism>
<dbReference type="Gene3D" id="3.90.120.10">
    <property type="entry name" value="DNA Methylase, subunit A, domain 2"/>
    <property type="match status" value="1"/>
</dbReference>
<dbReference type="NCBIfam" id="TIGR00675">
    <property type="entry name" value="dcm"/>
    <property type="match status" value="1"/>
</dbReference>
<dbReference type="PROSITE" id="PS00095">
    <property type="entry name" value="C5_MTASE_2"/>
    <property type="match status" value="1"/>
</dbReference>
<dbReference type="InterPro" id="IPR029063">
    <property type="entry name" value="SAM-dependent_MTases_sf"/>
</dbReference>
<dbReference type="GO" id="GO:0009307">
    <property type="term" value="P:DNA restriction-modification system"/>
    <property type="evidence" value="ECO:0007669"/>
    <property type="project" value="UniProtKB-KW"/>
</dbReference>
<keyword evidence="2 5" id="KW-0808">Transferase</keyword>
<dbReference type="InterPro" id="IPR001525">
    <property type="entry name" value="C5_MeTfrase"/>
</dbReference>